<dbReference type="GO" id="GO:0005886">
    <property type="term" value="C:plasma membrane"/>
    <property type="evidence" value="ECO:0007669"/>
    <property type="project" value="TreeGrafter"/>
</dbReference>
<evidence type="ECO:0000256" key="5">
    <source>
        <dbReference type="SAM" id="MobiDB-lite"/>
    </source>
</evidence>
<dbReference type="GeneID" id="111254885"/>
<feature type="transmembrane region" description="Helical" evidence="6">
    <location>
        <begin position="291"/>
        <end position="314"/>
    </location>
</feature>
<feature type="region of interest" description="Disordered" evidence="5">
    <location>
        <begin position="200"/>
        <end position="248"/>
    </location>
</feature>
<evidence type="ECO:0000256" key="4">
    <source>
        <dbReference type="ARBA" id="ARBA00023136"/>
    </source>
</evidence>
<dbReference type="InterPro" id="IPR003689">
    <property type="entry name" value="ZIP"/>
</dbReference>
<dbReference type="GO" id="GO:0005385">
    <property type="term" value="F:zinc ion transmembrane transporter activity"/>
    <property type="evidence" value="ECO:0007669"/>
    <property type="project" value="TreeGrafter"/>
</dbReference>
<dbReference type="OrthoDB" id="448280at2759"/>
<dbReference type="OMA" id="HREAMND"/>
<keyword evidence="3 6" id="KW-1133">Transmembrane helix</keyword>
<evidence type="ECO:0000256" key="1">
    <source>
        <dbReference type="ARBA" id="ARBA00004141"/>
    </source>
</evidence>
<keyword evidence="4 6" id="KW-0472">Membrane</keyword>
<evidence type="ECO:0000313" key="8">
    <source>
        <dbReference type="Proteomes" id="UP000594260"/>
    </source>
</evidence>
<feature type="transmembrane region" description="Helical" evidence="6">
    <location>
        <begin position="68"/>
        <end position="90"/>
    </location>
</feature>
<dbReference type="Proteomes" id="UP000594260">
    <property type="component" value="Unplaced"/>
</dbReference>
<evidence type="ECO:0000313" key="7">
    <source>
        <dbReference type="EnsemblMetazoa" id="XP_022671958"/>
    </source>
</evidence>
<evidence type="ECO:0000256" key="3">
    <source>
        <dbReference type="ARBA" id="ARBA00022989"/>
    </source>
</evidence>
<reference evidence="7" key="1">
    <citation type="submission" date="2021-01" db="UniProtKB">
        <authorList>
            <consortium name="EnsemblMetazoa"/>
        </authorList>
    </citation>
    <scope>IDENTIFICATION</scope>
</reference>
<evidence type="ECO:0000256" key="2">
    <source>
        <dbReference type="ARBA" id="ARBA00022692"/>
    </source>
</evidence>
<dbReference type="Pfam" id="PF02535">
    <property type="entry name" value="Zip"/>
    <property type="match status" value="1"/>
</dbReference>
<organism evidence="7 8">
    <name type="scientific">Varroa destructor</name>
    <name type="common">Honeybee mite</name>
    <dbReference type="NCBI Taxonomy" id="109461"/>
    <lineage>
        <taxon>Eukaryota</taxon>
        <taxon>Metazoa</taxon>
        <taxon>Ecdysozoa</taxon>
        <taxon>Arthropoda</taxon>
        <taxon>Chelicerata</taxon>
        <taxon>Arachnida</taxon>
        <taxon>Acari</taxon>
        <taxon>Parasitiformes</taxon>
        <taxon>Mesostigmata</taxon>
        <taxon>Gamasina</taxon>
        <taxon>Dermanyssoidea</taxon>
        <taxon>Varroidae</taxon>
        <taxon>Varroa</taxon>
    </lineage>
</organism>
<dbReference type="FunCoup" id="A0A7M7KTX6">
    <property type="interactions" value="171"/>
</dbReference>
<dbReference type="EnsemblMetazoa" id="XM_022816223">
    <property type="protein sequence ID" value="XP_022671958"/>
    <property type="gene ID" value="LOC111254885"/>
</dbReference>
<evidence type="ECO:0000256" key="6">
    <source>
        <dbReference type="SAM" id="Phobius"/>
    </source>
</evidence>
<feature type="transmembrane region" description="Helical" evidence="6">
    <location>
        <begin position="110"/>
        <end position="127"/>
    </location>
</feature>
<comment type="subcellular location">
    <subcellularLocation>
        <location evidence="1">Membrane</location>
        <topology evidence="1">Multi-pass membrane protein</topology>
    </subcellularLocation>
</comment>
<dbReference type="PANTHER" id="PTHR11040">
    <property type="entry name" value="ZINC/IRON TRANSPORTER"/>
    <property type="match status" value="1"/>
</dbReference>
<feature type="transmembrane region" description="Helical" evidence="6">
    <location>
        <begin position="417"/>
        <end position="438"/>
    </location>
</feature>
<accession>A0A7M7KTX6</accession>
<feature type="transmembrane region" description="Helical" evidence="6">
    <location>
        <begin position="320"/>
        <end position="341"/>
    </location>
</feature>
<dbReference type="KEGG" id="vde:111254885"/>
<keyword evidence="8" id="KW-1185">Reference proteome</keyword>
<dbReference type="AlphaFoldDB" id="A0A7M7KTX6"/>
<dbReference type="InParanoid" id="A0A7M7KTX6"/>
<feature type="compositionally biased region" description="Acidic residues" evidence="5">
    <location>
        <begin position="213"/>
        <end position="223"/>
    </location>
</feature>
<proteinExistence type="predicted"/>
<feature type="transmembrane region" description="Helical" evidence="6">
    <location>
        <begin position="32"/>
        <end position="56"/>
    </location>
</feature>
<feature type="transmembrane region" description="Helical" evidence="6">
    <location>
        <begin position="382"/>
        <end position="405"/>
    </location>
</feature>
<name>A0A7M7KTX6_VARDE</name>
<keyword evidence="2 6" id="KW-0812">Transmembrane</keyword>
<feature type="transmembrane region" description="Helical" evidence="6">
    <location>
        <begin position="353"/>
        <end position="376"/>
    </location>
</feature>
<sequence>MGLRSTAMSDYTTIVGLNDGVEGGGNWIKPNMAKLCIALGLFCGTMLFASIPVLLSRRSHSRRFMVRHVLTGLSCLGGGVFLATCFLHLIPEATEKMDNALVDAKIDINLPLPYAIIIAGFLLVLILEQFIHSCSGMDHSHSHGPRRGADDLGPAPVPNYGTIHREAMNDSERQTNREVGGCAQTDEALRLANEGVTVVQNDLPHPNSQHDENDVDQDVEDDDAQRQFGIPSVGDGAPTSSFSSNYLDGVLEGGMNKPVGQMDDDEFDELTDEEDRMTAVSMHGDPGSHSAFRAIVMVFALSLHSIFEGIAIGLRPTTQQVVQLFGAIVVHKCVIAVTLATNLVSSVTRMGHIAVFSCLAVFAAMAPIGIGIAIGIDSAPAMVNGVLQCIAAGTFVYITFFEILPHELNSRHTGGSRLFRIFMVLLGIGLIIGLMLTFPDQD</sequence>
<protein>
    <submittedName>
        <fullName evidence="7">Uncharacterized protein</fullName>
    </submittedName>
</protein>
<dbReference type="PANTHER" id="PTHR11040:SF140">
    <property type="entry name" value="ZRT (ZRT), IRT- (IRT-) LIKE PROTEIN TRANSPORTER"/>
    <property type="match status" value="1"/>
</dbReference>
<dbReference type="RefSeq" id="XP_022671958.1">
    <property type="nucleotide sequence ID" value="XM_022816223.1"/>
</dbReference>
<feature type="region of interest" description="Disordered" evidence="5">
    <location>
        <begin position="138"/>
        <end position="162"/>
    </location>
</feature>